<dbReference type="AlphaFoldDB" id="A0AAN7K5B5"/>
<proteinExistence type="predicted"/>
<dbReference type="InterPro" id="IPR012338">
    <property type="entry name" value="Beta-lactam/transpept-like"/>
</dbReference>
<accession>A0AAN7K5B5</accession>
<dbReference type="InterPro" id="IPR011009">
    <property type="entry name" value="Kinase-like_dom_sf"/>
</dbReference>
<feature type="domain" description="ABC1 atypical kinase-like" evidence="3">
    <location>
        <begin position="123"/>
        <end position="373"/>
    </location>
</feature>
<evidence type="ECO:0008006" key="6">
    <source>
        <dbReference type="Google" id="ProtNLM"/>
    </source>
</evidence>
<evidence type="ECO:0000259" key="2">
    <source>
        <dbReference type="Pfam" id="PF00144"/>
    </source>
</evidence>
<evidence type="ECO:0000313" key="5">
    <source>
        <dbReference type="Proteomes" id="UP001345219"/>
    </source>
</evidence>
<dbReference type="GO" id="GO:0005794">
    <property type="term" value="C:Golgi apparatus"/>
    <property type="evidence" value="ECO:0007669"/>
    <property type="project" value="TreeGrafter"/>
</dbReference>
<feature type="region of interest" description="Disordered" evidence="1">
    <location>
        <begin position="849"/>
        <end position="876"/>
    </location>
</feature>
<feature type="compositionally biased region" description="Low complexity" evidence="1">
    <location>
        <begin position="859"/>
        <end position="868"/>
    </location>
</feature>
<sequence>MISTWHWVVPVISAELIGSCIQRNSIWIFFLLIQMGRGSIYKRRMKVVSAAMLIFLDYKAVQQREKWTRQSKRRGLWEKCHERNAKRVLNLIIEMEGLWVKLGQYLSTRSDVLPEAYVKRLMKLQDSLPPRPLQEIYHTIESELGKSTDDLFSEFIASPIATASIAQVHRATLANGQVVVVKVQHEGIKAVILEDLKSARSIVDWIAWAEPQHDFNPIIKEWCKETPKELDFINEAENTRKVFKNLMYKNRSSRGSSTHQVDVLIPEVVQSTEKVLILEYMDGIRLNDLEALENFGVDKQKIIEEITRAYAHQIYIDGFFNGDPHPGNFLVTKELPHRPVLLDFGLTKSMSFTTRQAFAKLFLASAEGDHVALLSALTEMGLILRLDIPEPAMEVAAVFFRNSSLAHEAVQTIKSLSEQRTRSLKAIQEKMKYNNKEIKRFNPVDVFPGDMVIFARVLDLLRGLSSSLNVRIVYLDIMRPFAEHVLQGNICKTPSGNLQWFHDTPLHSSVEGKLRQLLLDLRNNNKILGIQVCAYKDGKVIIDTSAGVLGKNDPRLVQPDSLFPVFSATKGITSGLLHWLVDKGKLNLEENVANIWPGFGSNRKDVIKVSHILNHTSGLQNALADLRGEDATVVYDWDECLWRLAALAPETEPGQCQLYHYLSFGWLCGGIIEHASGRKFQEILEEALIHPLNIDGELYIGIPPGVESRLATLSIDRDDISKISQLSNRNDLPPNFQPEKILGMITTLPAMFNMLNTRRAVIPAANGHCSARALARYYAALADGGEVPPPHSPSSKPKLGSHVHIPKFPPSNVVSKRQQKSGKKMSPWASLYKKNPDVTAYEAHGSSNSIDIATGNNVGGSSSSSGRHSSGDSEGEHINRKIFQGEKNRLHEAFMGAGEFRSLALEGGAFGLGFKRIRSKDGSLIGFGHSGMGGSTGFCDIENRFSIAVTVNKMSFGAVTRSILEVISSELGISLSDELVSSSQAGSNEPLIN</sequence>
<name>A0AAN7K5B5_9MYRT</name>
<keyword evidence="5" id="KW-1185">Reference proteome</keyword>
<dbReference type="InterPro" id="IPR001466">
    <property type="entry name" value="Beta-lactam-related"/>
</dbReference>
<dbReference type="SUPFAM" id="SSF56112">
    <property type="entry name" value="Protein kinase-like (PK-like)"/>
    <property type="match status" value="1"/>
</dbReference>
<organism evidence="4 5">
    <name type="scientific">Trapa incisa</name>
    <dbReference type="NCBI Taxonomy" id="236973"/>
    <lineage>
        <taxon>Eukaryota</taxon>
        <taxon>Viridiplantae</taxon>
        <taxon>Streptophyta</taxon>
        <taxon>Embryophyta</taxon>
        <taxon>Tracheophyta</taxon>
        <taxon>Spermatophyta</taxon>
        <taxon>Magnoliopsida</taxon>
        <taxon>eudicotyledons</taxon>
        <taxon>Gunneridae</taxon>
        <taxon>Pentapetalae</taxon>
        <taxon>rosids</taxon>
        <taxon>malvids</taxon>
        <taxon>Myrtales</taxon>
        <taxon>Lythraceae</taxon>
        <taxon>Trapa</taxon>
    </lineage>
</organism>
<dbReference type="GO" id="GO:0005783">
    <property type="term" value="C:endoplasmic reticulum"/>
    <property type="evidence" value="ECO:0007669"/>
    <property type="project" value="TreeGrafter"/>
</dbReference>
<evidence type="ECO:0000259" key="3">
    <source>
        <dbReference type="Pfam" id="PF03109"/>
    </source>
</evidence>
<dbReference type="EMBL" id="JAXIOK010000011">
    <property type="protein sequence ID" value="KAK4760059.1"/>
    <property type="molecule type" value="Genomic_DNA"/>
</dbReference>
<dbReference type="Pfam" id="PF03109">
    <property type="entry name" value="ABC1"/>
    <property type="match status" value="1"/>
</dbReference>
<reference evidence="4 5" key="1">
    <citation type="journal article" date="2023" name="Hortic Res">
        <title>Pangenome of water caltrop reveals structural variations and asymmetric subgenome divergence after allopolyploidization.</title>
        <authorList>
            <person name="Zhang X."/>
            <person name="Chen Y."/>
            <person name="Wang L."/>
            <person name="Yuan Y."/>
            <person name="Fang M."/>
            <person name="Shi L."/>
            <person name="Lu R."/>
            <person name="Comes H.P."/>
            <person name="Ma Y."/>
            <person name="Chen Y."/>
            <person name="Huang G."/>
            <person name="Zhou Y."/>
            <person name="Zheng Z."/>
            <person name="Qiu Y."/>
        </authorList>
    </citation>
    <scope>NUCLEOTIDE SEQUENCE [LARGE SCALE GENOMIC DNA]</scope>
    <source>
        <tissue evidence="4">Roots</tissue>
    </source>
</reference>
<comment type="caution">
    <text evidence="4">The sequence shown here is derived from an EMBL/GenBank/DDBJ whole genome shotgun (WGS) entry which is preliminary data.</text>
</comment>
<dbReference type="SUPFAM" id="SSF56601">
    <property type="entry name" value="beta-lactamase/transpeptidase-like"/>
    <property type="match status" value="1"/>
</dbReference>
<evidence type="ECO:0000313" key="4">
    <source>
        <dbReference type="EMBL" id="KAK4760059.1"/>
    </source>
</evidence>
<dbReference type="PANTHER" id="PTHR43173">
    <property type="entry name" value="ABC1 FAMILY PROTEIN"/>
    <property type="match status" value="1"/>
</dbReference>
<dbReference type="Proteomes" id="UP001345219">
    <property type="component" value="Chromosome 17"/>
</dbReference>
<feature type="domain" description="Beta-lactamase-related" evidence="2">
    <location>
        <begin position="516"/>
        <end position="791"/>
    </location>
</feature>
<dbReference type="InterPro" id="IPR004147">
    <property type="entry name" value="ABC1_dom"/>
</dbReference>
<dbReference type="InterPro" id="IPR051130">
    <property type="entry name" value="Mito_struct-func_regulator"/>
</dbReference>
<protein>
    <recommendedName>
        <fullName evidence="6">ABC1 family protein</fullName>
    </recommendedName>
</protein>
<dbReference type="Pfam" id="PF00144">
    <property type="entry name" value="Beta-lactamase"/>
    <property type="match status" value="1"/>
</dbReference>
<feature type="region of interest" description="Disordered" evidence="1">
    <location>
        <begin position="786"/>
        <end position="829"/>
    </location>
</feature>
<dbReference type="CDD" id="cd05121">
    <property type="entry name" value="ABC1_ADCK3-like"/>
    <property type="match status" value="1"/>
</dbReference>
<dbReference type="Gene3D" id="3.40.710.10">
    <property type="entry name" value="DD-peptidase/beta-lactamase superfamily"/>
    <property type="match status" value="2"/>
</dbReference>
<gene>
    <name evidence="4" type="ORF">SAY87_023190</name>
</gene>
<dbReference type="PANTHER" id="PTHR43173:SF3">
    <property type="entry name" value="ABC1 FAMILY PROTEIN"/>
    <property type="match status" value="1"/>
</dbReference>
<evidence type="ECO:0000256" key="1">
    <source>
        <dbReference type="SAM" id="MobiDB-lite"/>
    </source>
</evidence>